<accession>A0ABT0N8Q7</accession>
<dbReference type="PANTHER" id="PTHR19372:SF7">
    <property type="entry name" value="SULFITE OXIDASE, MITOCHONDRIAL"/>
    <property type="match status" value="1"/>
</dbReference>
<dbReference type="PRINTS" id="PR00407">
    <property type="entry name" value="EUMOPTERIN"/>
</dbReference>
<keyword evidence="3" id="KW-0479">Metal-binding</keyword>
<dbReference type="Gene3D" id="3.90.420.10">
    <property type="entry name" value="Oxidoreductase, molybdopterin-binding domain"/>
    <property type="match status" value="1"/>
</dbReference>
<dbReference type="SUPFAM" id="SSF81296">
    <property type="entry name" value="E set domains"/>
    <property type="match status" value="1"/>
</dbReference>
<keyword evidence="8" id="KW-1185">Reference proteome</keyword>
<dbReference type="InterPro" id="IPR000572">
    <property type="entry name" value="OxRdtase_Mopterin-bd_dom"/>
</dbReference>
<proteinExistence type="predicted"/>
<dbReference type="Pfam" id="PF03404">
    <property type="entry name" value="Mo-co_dimer"/>
    <property type="match status" value="1"/>
</dbReference>
<organism evidence="7 8">
    <name type="scientific">Shewanella corallii</name>
    <dbReference type="NCBI Taxonomy" id="560080"/>
    <lineage>
        <taxon>Bacteria</taxon>
        <taxon>Pseudomonadati</taxon>
        <taxon>Pseudomonadota</taxon>
        <taxon>Gammaproteobacteria</taxon>
        <taxon>Alteromonadales</taxon>
        <taxon>Shewanellaceae</taxon>
        <taxon>Shewanella</taxon>
    </lineage>
</organism>
<dbReference type="PROSITE" id="PS51318">
    <property type="entry name" value="TAT"/>
    <property type="match status" value="1"/>
</dbReference>
<feature type="domain" description="Oxidoreductase molybdopterin-binding" evidence="5">
    <location>
        <begin position="95"/>
        <end position="261"/>
    </location>
</feature>
<feature type="domain" description="Moybdenum cofactor oxidoreductase dimerisation" evidence="6">
    <location>
        <begin position="288"/>
        <end position="407"/>
    </location>
</feature>
<dbReference type="InterPro" id="IPR006311">
    <property type="entry name" value="TAT_signal"/>
</dbReference>
<dbReference type="EMBL" id="JAKIKT010000005">
    <property type="protein sequence ID" value="MCL2914859.1"/>
    <property type="molecule type" value="Genomic_DNA"/>
</dbReference>
<evidence type="ECO:0000313" key="8">
    <source>
        <dbReference type="Proteomes" id="UP001202831"/>
    </source>
</evidence>
<dbReference type="Gene3D" id="2.60.40.650">
    <property type="match status" value="1"/>
</dbReference>
<dbReference type="InterPro" id="IPR014756">
    <property type="entry name" value="Ig_E-set"/>
</dbReference>
<sequence length="408" mass="45353">MAIDRRVFLKGAVATSVASMMPINWVYAANRPEGVAPLDVSALTWKSAADLPSYFNILNTNPVNAQPPEHMLDPVTTPADVAFIRWNGQLPDFENIDPKKWTFTVDGESCKTPKTYSIDDLKKKFKTHTLKLTIECGGNSRSEFFPNAKGNQWTNAAVFCAEWTGVLVRDVLKDCGVKDDAVYTGHHGADLHLSGKGEAISRGVPIEAALNDDALIAWAMNGEDIPYMHGYPLRIVFGGRPGSVSHKSATGISIRNKVHDGKKMESPAYRVPEYPVAPGEKVPNEDFKIIEEMIVKSLITYPETGTELKEGKTLTVRGHAWAGMRDVTEMEVSYDYGATWRKAKLTKPVNKTAWQQWEIDLDLPMAGYYEIWARATDDQGVTQPVVQPQWNPKGYLFNGCHRIAVRVV</sequence>
<evidence type="ECO:0000259" key="5">
    <source>
        <dbReference type="Pfam" id="PF00174"/>
    </source>
</evidence>
<dbReference type="Proteomes" id="UP001202831">
    <property type="component" value="Unassembled WGS sequence"/>
</dbReference>
<evidence type="ECO:0000256" key="1">
    <source>
        <dbReference type="ARBA" id="ARBA00001924"/>
    </source>
</evidence>
<comment type="cofactor">
    <cofactor evidence="1">
        <name>Mo-molybdopterin</name>
        <dbReference type="ChEBI" id="CHEBI:71302"/>
    </cofactor>
</comment>
<dbReference type="InterPro" id="IPR008335">
    <property type="entry name" value="Mopterin_OxRdtase_euk"/>
</dbReference>
<keyword evidence="2" id="KW-0500">Molybdenum</keyword>
<dbReference type="InterPro" id="IPR005066">
    <property type="entry name" value="MoCF_OxRdtse_dimer"/>
</dbReference>
<name>A0ABT0N8Q7_9GAMM</name>
<evidence type="ECO:0000256" key="2">
    <source>
        <dbReference type="ARBA" id="ARBA00022505"/>
    </source>
</evidence>
<dbReference type="PANTHER" id="PTHR19372">
    <property type="entry name" value="SULFITE REDUCTASE"/>
    <property type="match status" value="1"/>
</dbReference>
<protein>
    <submittedName>
        <fullName evidence="7">Sulfite oxidase</fullName>
    </submittedName>
</protein>
<evidence type="ECO:0000256" key="4">
    <source>
        <dbReference type="ARBA" id="ARBA00023002"/>
    </source>
</evidence>
<comment type="caution">
    <text evidence="7">The sequence shown here is derived from an EMBL/GenBank/DDBJ whole genome shotgun (WGS) entry which is preliminary data.</text>
</comment>
<dbReference type="RefSeq" id="WP_249249498.1">
    <property type="nucleotide sequence ID" value="NZ_JAKIKT010000005.1"/>
</dbReference>
<evidence type="ECO:0000256" key="3">
    <source>
        <dbReference type="ARBA" id="ARBA00022723"/>
    </source>
</evidence>
<gene>
    <name evidence="7" type="ORF">L2725_13915</name>
</gene>
<keyword evidence="4" id="KW-0560">Oxidoreductase</keyword>
<dbReference type="InterPro" id="IPR036374">
    <property type="entry name" value="OxRdtase_Mopterin-bd_sf"/>
</dbReference>
<reference evidence="7 8" key="1">
    <citation type="submission" date="2022-01" db="EMBL/GenBank/DDBJ databases">
        <title>Whole genome-based taxonomy of the Shewanellaceae.</title>
        <authorList>
            <person name="Martin-Rodriguez A.J."/>
        </authorList>
    </citation>
    <scope>NUCLEOTIDE SEQUENCE [LARGE SCALE GENOMIC DNA]</scope>
    <source>
        <strain evidence="7 8">DSM 21332</strain>
    </source>
</reference>
<evidence type="ECO:0000313" key="7">
    <source>
        <dbReference type="EMBL" id="MCL2914859.1"/>
    </source>
</evidence>
<dbReference type="CDD" id="cd02110">
    <property type="entry name" value="SO_family_Moco_dimer"/>
    <property type="match status" value="1"/>
</dbReference>
<evidence type="ECO:0000259" key="6">
    <source>
        <dbReference type="Pfam" id="PF03404"/>
    </source>
</evidence>
<dbReference type="Pfam" id="PF00174">
    <property type="entry name" value="Oxidored_molyb"/>
    <property type="match status" value="1"/>
</dbReference>
<dbReference type="SUPFAM" id="SSF56524">
    <property type="entry name" value="Oxidoreductase molybdopterin-binding domain"/>
    <property type="match status" value="1"/>
</dbReference>